<dbReference type="SUPFAM" id="SSF53383">
    <property type="entry name" value="PLP-dependent transferases"/>
    <property type="match status" value="1"/>
</dbReference>
<dbReference type="GO" id="GO:0030170">
    <property type="term" value="F:pyridoxal phosphate binding"/>
    <property type="evidence" value="ECO:0007669"/>
    <property type="project" value="InterPro"/>
</dbReference>
<dbReference type="NCBIfam" id="NF045659">
    <property type="entry name" value="DiMArgaseDdahMtb"/>
    <property type="match status" value="1"/>
</dbReference>
<dbReference type="InterPro" id="IPR049704">
    <property type="entry name" value="Aminotrans_3_PPA_site"/>
</dbReference>
<name>A0AAW4G1R5_GORRU</name>
<comment type="caution">
    <text evidence="9">The sequence shown here is derived from an EMBL/GenBank/DDBJ whole genome shotgun (WGS) entry which is preliminary data.</text>
</comment>
<dbReference type="InterPro" id="IPR015424">
    <property type="entry name" value="PyrdxlP-dep_Trfase"/>
</dbReference>
<protein>
    <recommendedName>
        <fullName evidence="3">ornithine aminotransferase</fullName>
        <ecNumber evidence="3">2.6.1.13</ecNumber>
    </recommendedName>
    <alternativeName>
        <fullName evidence="8">Ornithine--oxo-acid aminotransferase</fullName>
    </alternativeName>
</protein>
<dbReference type="InterPro" id="IPR005814">
    <property type="entry name" value="Aminotrans_3"/>
</dbReference>
<evidence type="ECO:0000256" key="7">
    <source>
        <dbReference type="ARBA" id="ARBA00022898"/>
    </source>
</evidence>
<proteinExistence type="predicted"/>
<evidence type="ECO:0000256" key="5">
    <source>
        <dbReference type="ARBA" id="ARBA00022650"/>
    </source>
</evidence>
<dbReference type="Gene3D" id="3.40.640.10">
    <property type="entry name" value="Type I PLP-dependent aspartate aminotransferase-like (Major domain)"/>
    <property type="match status" value="1"/>
</dbReference>
<keyword evidence="5" id="KW-0028">Amino-acid biosynthesis</keyword>
<dbReference type="PANTHER" id="PTHR11986:SF18">
    <property type="entry name" value="ORNITHINE AMINOTRANSFERASE, MITOCHONDRIAL"/>
    <property type="match status" value="1"/>
</dbReference>
<dbReference type="FunFam" id="3.40.640.10:FF:000011">
    <property type="entry name" value="Ornithine aminotransferase"/>
    <property type="match status" value="1"/>
</dbReference>
<dbReference type="RefSeq" id="WP_182372563.1">
    <property type="nucleotide sequence ID" value="NZ_CP059694.1"/>
</dbReference>
<dbReference type="PANTHER" id="PTHR11986">
    <property type="entry name" value="AMINOTRANSFERASE CLASS III"/>
    <property type="match status" value="1"/>
</dbReference>
<evidence type="ECO:0000256" key="1">
    <source>
        <dbReference type="ARBA" id="ARBA00001933"/>
    </source>
</evidence>
<evidence type="ECO:0000256" key="3">
    <source>
        <dbReference type="ARBA" id="ARBA00012924"/>
    </source>
</evidence>
<dbReference type="EC" id="2.6.1.13" evidence="3"/>
<dbReference type="CDD" id="cd00610">
    <property type="entry name" value="OAT_like"/>
    <property type="match status" value="1"/>
</dbReference>
<dbReference type="InterPro" id="IPR010164">
    <property type="entry name" value="Orn_aminotrans"/>
</dbReference>
<evidence type="ECO:0000256" key="8">
    <source>
        <dbReference type="ARBA" id="ARBA00030587"/>
    </source>
</evidence>
<dbReference type="InterPro" id="IPR050103">
    <property type="entry name" value="Class-III_PLP-dep_AT"/>
</dbReference>
<dbReference type="NCBIfam" id="TIGR01885">
    <property type="entry name" value="Orn_aminotrans"/>
    <property type="match status" value="1"/>
</dbReference>
<keyword evidence="6 9" id="KW-0808">Transferase</keyword>
<dbReference type="InterPro" id="IPR015422">
    <property type="entry name" value="PyrdxlP-dep_Trfase_small"/>
</dbReference>
<dbReference type="Gene3D" id="3.90.1150.10">
    <property type="entry name" value="Aspartate Aminotransferase, domain 1"/>
    <property type="match status" value="1"/>
</dbReference>
<dbReference type="Gene3D" id="3.75.10.10">
    <property type="entry name" value="L-arginine/glycine Amidinotransferase, Chain A"/>
    <property type="match status" value="1"/>
</dbReference>
<evidence type="ECO:0000256" key="4">
    <source>
        <dbReference type="ARBA" id="ARBA00022576"/>
    </source>
</evidence>
<evidence type="ECO:0000256" key="6">
    <source>
        <dbReference type="ARBA" id="ARBA00022679"/>
    </source>
</evidence>
<evidence type="ECO:0000313" key="10">
    <source>
        <dbReference type="Proteomes" id="UP001195196"/>
    </source>
</evidence>
<accession>A0AAW4G1R5</accession>
<sequence length="698" mass="74465">MTLTSADIGAPPVREARLRTYAMTPPVHFTVSYAINPWMDTSVPVDTDLALSQWHTLRSVYESLGHTVHLVDPAPGLPDMVYAANGGLSVGDTAVAARFAFPERAAEGDLYAEWFARNGFGSVHRTTGIQEGEGDFLVVGARILAGTGFRTRRSAHDEVAAITGRPVITLELVDPRFYHLDTALGVLDDATIAYYPAAFSARSRRLIDELFPDAIIATDADAAVLGLNLVSDGLHVVMTDRAPHLEAELREAGFRPVTVDLSELLKGGGGVKCCTLELRRHDTMSDTLVPHDVASPAGLTLDAEPHVAHNYSPIPVTAATAEGAWITDVDGKRHLDCLGAYSAVNFGHRHPRIVAAALEQIERVTLTSRAFRSDRLEPFCAALAELCGKDMVLPMNTGAEAVESAIKVARKWGYDVKGVPDGHATIIVAGGNFHGRTTTIISFSDDPDARAGFGPYTPGFVRVPYGDVEAIAAAIDERTVGVLLEPVQGEAGIIVPPGDYLPRVRSLCTANDVLFIADEIQSGLGRTGRTFAVEHWDVEPDVYLLGKALGGGIVPVSAVVADRDVLGVLHPGQHGSTFGGNPLAAAIGHTVVDMLADGTWQESATELGDHLHTRLREFVGRGVVATRGLGLWAGIDLDPALGTGKNFCLRLAEHGVLAKDTHGSTLRLAPPLVITAPEIDWAIEQFAEVLDELRSRSA</sequence>
<dbReference type="InterPro" id="IPR015421">
    <property type="entry name" value="PyrdxlP-dep_Trfase_major"/>
</dbReference>
<dbReference type="EMBL" id="JAFFGU010000002">
    <property type="protein sequence ID" value="MBM7277401.1"/>
    <property type="molecule type" value="Genomic_DNA"/>
</dbReference>
<keyword evidence="5" id="KW-0641">Proline biosynthesis</keyword>
<dbReference type="GO" id="GO:0004587">
    <property type="term" value="F:ornithine aminotransferase activity"/>
    <property type="evidence" value="ECO:0007669"/>
    <property type="project" value="UniProtKB-EC"/>
</dbReference>
<comment type="cofactor">
    <cofactor evidence="1">
        <name>pyridoxal 5'-phosphate</name>
        <dbReference type="ChEBI" id="CHEBI:597326"/>
    </cofactor>
</comment>
<comment type="pathway">
    <text evidence="2">Amino-acid biosynthesis; L-proline biosynthesis; L-glutamate 5-semialdehyde from L-ornithine: step 1/1.</text>
</comment>
<dbReference type="Pfam" id="PF19420">
    <property type="entry name" value="DDAH_eukar"/>
    <property type="match status" value="1"/>
</dbReference>
<dbReference type="GO" id="GO:0042802">
    <property type="term" value="F:identical protein binding"/>
    <property type="evidence" value="ECO:0007669"/>
    <property type="project" value="TreeGrafter"/>
</dbReference>
<organism evidence="9 10">
    <name type="scientific">Gordonia rubripertincta</name>
    <name type="common">Rhodococcus corallinus</name>
    <dbReference type="NCBI Taxonomy" id="36822"/>
    <lineage>
        <taxon>Bacteria</taxon>
        <taxon>Bacillati</taxon>
        <taxon>Actinomycetota</taxon>
        <taxon>Actinomycetes</taxon>
        <taxon>Mycobacteriales</taxon>
        <taxon>Gordoniaceae</taxon>
        <taxon>Gordonia</taxon>
    </lineage>
</organism>
<dbReference type="Pfam" id="PF00202">
    <property type="entry name" value="Aminotran_3"/>
    <property type="match status" value="1"/>
</dbReference>
<dbReference type="SUPFAM" id="SSF55909">
    <property type="entry name" value="Pentein"/>
    <property type="match status" value="1"/>
</dbReference>
<reference evidence="9" key="1">
    <citation type="submission" date="2021-02" db="EMBL/GenBank/DDBJ databases">
        <title>Taxonomy, biology and ecology of Rhodococcus bacteria occurring in California pistachio and other woody hosts as revealed by genome sequence analyses.</title>
        <authorList>
            <person name="Riely B."/>
            <person name="Gai Y."/>
        </authorList>
    </citation>
    <scope>NUCLEOTIDE SEQUENCE</scope>
    <source>
        <strain evidence="9">BP-295</strain>
    </source>
</reference>
<keyword evidence="7" id="KW-0663">Pyridoxal phosphate</keyword>
<evidence type="ECO:0000313" key="9">
    <source>
        <dbReference type="EMBL" id="MBM7277401.1"/>
    </source>
</evidence>
<gene>
    <name evidence="9" type="primary">rocD</name>
    <name evidence="9" type="ORF">JTZ10_06475</name>
</gene>
<dbReference type="Proteomes" id="UP001195196">
    <property type="component" value="Unassembled WGS sequence"/>
</dbReference>
<dbReference type="AlphaFoldDB" id="A0AAW4G1R5"/>
<evidence type="ECO:0000256" key="2">
    <source>
        <dbReference type="ARBA" id="ARBA00004998"/>
    </source>
</evidence>
<keyword evidence="4 9" id="KW-0032">Aminotransferase</keyword>
<dbReference type="PROSITE" id="PS00600">
    <property type="entry name" value="AA_TRANSFER_CLASS_3"/>
    <property type="match status" value="1"/>
</dbReference>